<dbReference type="OrthoDB" id="3364132at2759"/>
<gene>
    <name evidence="1" type="ORF">M404DRAFT_991405</name>
</gene>
<dbReference type="Proteomes" id="UP000054217">
    <property type="component" value="Unassembled WGS sequence"/>
</dbReference>
<organism evidence="1 2">
    <name type="scientific">Pisolithus tinctorius Marx 270</name>
    <dbReference type="NCBI Taxonomy" id="870435"/>
    <lineage>
        <taxon>Eukaryota</taxon>
        <taxon>Fungi</taxon>
        <taxon>Dikarya</taxon>
        <taxon>Basidiomycota</taxon>
        <taxon>Agaricomycotina</taxon>
        <taxon>Agaricomycetes</taxon>
        <taxon>Agaricomycetidae</taxon>
        <taxon>Boletales</taxon>
        <taxon>Sclerodermatineae</taxon>
        <taxon>Pisolithaceae</taxon>
        <taxon>Pisolithus</taxon>
    </lineage>
</organism>
<dbReference type="STRING" id="870435.A0A0C3PKA5"/>
<dbReference type="InParanoid" id="A0A0C3PKA5"/>
<sequence>MRLGDFSAQVVVEGEDVKEYEITVNSSGTRATCWIASEVGKKFSVKWRCHSTERPACQGVLTVDGIRCVRTCLLPTYEDTAFGSVMPLGTNERDLMFCDLQLSGPVGKACFKSPRGN</sequence>
<accession>A0A0C3PKA5</accession>
<evidence type="ECO:0000313" key="2">
    <source>
        <dbReference type="Proteomes" id="UP000054217"/>
    </source>
</evidence>
<reference evidence="2" key="2">
    <citation type="submission" date="2015-01" db="EMBL/GenBank/DDBJ databases">
        <title>Evolutionary Origins and Diversification of the Mycorrhizal Mutualists.</title>
        <authorList>
            <consortium name="DOE Joint Genome Institute"/>
            <consortium name="Mycorrhizal Genomics Consortium"/>
            <person name="Kohler A."/>
            <person name="Kuo A."/>
            <person name="Nagy L.G."/>
            <person name="Floudas D."/>
            <person name="Copeland A."/>
            <person name="Barry K.W."/>
            <person name="Cichocki N."/>
            <person name="Veneault-Fourrey C."/>
            <person name="LaButti K."/>
            <person name="Lindquist E.A."/>
            <person name="Lipzen A."/>
            <person name="Lundell T."/>
            <person name="Morin E."/>
            <person name="Murat C."/>
            <person name="Riley R."/>
            <person name="Ohm R."/>
            <person name="Sun H."/>
            <person name="Tunlid A."/>
            <person name="Henrissat B."/>
            <person name="Grigoriev I.V."/>
            <person name="Hibbett D.S."/>
            <person name="Martin F."/>
        </authorList>
    </citation>
    <scope>NUCLEOTIDE SEQUENCE [LARGE SCALE GENOMIC DNA]</scope>
    <source>
        <strain evidence="2">Marx 270</strain>
    </source>
</reference>
<reference evidence="1 2" key="1">
    <citation type="submission" date="2014-04" db="EMBL/GenBank/DDBJ databases">
        <authorList>
            <consortium name="DOE Joint Genome Institute"/>
            <person name="Kuo A."/>
            <person name="Kohler A."/>
            <person name="Costa M.D."/>
            <person name="Nagy L.G."/>
            <person name="Floudas D."/>
            <person name="Copeland A."/>
            <person name="Barry K.W."/>
            <person name="Cichocki N."/>
            <person name="Veneault-Fourrey C."/>
            <person name="LaButti K."/>
            <person name="Lindquist E.A."/>
            <person name="Lipzen A."/>
            <person name="Lundell T."/>
            <person name="Morin E."/>
            <person name="Murat C."/>
            <person name="Sun H."/>
            <person name="Tunlid A."/>
            <person name="Henrissat B."/>
            <person name="Grigoriev I.V."/>
            <person name="Hibbett D.S."/>
            <person name="Martin F."/>
            <person name="Nordberg H.P."/>
            <person name="Cantor M.N."/>
            <person name="Hua S.X."/>
        </authorList>
    </citation>
    <scope>NUCLEOTIDE SEQUENCE [LARGE SCALE GENOMIC DNA]</scope>
    <source>
        <strain evidence="1 2">Marx 270</strain>
    </source>
</reference>
<protein>
    <submittedName>
        <fullName evidence="1">Uncharacterized protein</fullName>
    </submittedName>
</protein>
<keyword evidence="2" id="KW-1185">Reference proteome</keyword>
<name>A0A0C3PKA5_PISTI</name>
<dbReference type="EMBL" id="KN831944">
    <property type="protein sequence ID" value="KIO14645.1"/>
    <property type="molecule type" value="Genomic_DNA"/>
</dbReference>
<proteinExistence type="predicted"/>
<dbReference type="AlphaFoldDB" id="A0A0C3PKA5"/>
<dbReference type="HOGENOM" id="CLU_2085744_0_0_1"/>
<evidence type="ECO:0000313" key="1">
    <source>
        <dbReference type="EMBL" id="KIO14645.1"/>
    </source>
</evidence>